<evidence type="ECO:0000313" key="2">
    <source>
        <dbReference type="EMBL" id="KAF2825992.1"/>
    </source>
</evidence>
<dbReference type="OrthoDB" id="8954335at2759"/>
<accession>A0A6A6ZY58</accession>
<feature type="region of interest" description="Disordered" evidence="1">
    <location>
        <begin position="196"/>
        <end position="271"/>
    </location>
</feature>
<protein>
    <submittedName>
        <fullName evidence="2">Uncharacterized protein</fullName>
    </submittedName>
</protein>
<name>A0A6A6ZY58_9PLEO</name>
<gene>
    <name evidence="2" type="ORF">CC86DRAFT_370818</name>
</gene>
<feature type="compositionally biased region" description="Polar residues" evidence="1">
    <location>
        <begin position="231"/>
        <end position="241"/>
    </location>
</feature>
<reference evidence="2" key="1">
    <citation type="journal article" date="2020" name="Stud. Mycol.">
        <title>101 Dothideomycetes genomes: a test case for predicting lifestyles and emergence of pathogens.</title>
        <authorList>
            <person name="Haridas S."/>
            <person name="Albert R."/>
            <person name="Binder M."/>
            <person name="Bloem J."/>
            <person name="Labutti K."/>
            <person name="Salamov A."/>
            <person name="Andreopoulos B."/>
            <person name="Baker S."/>
            <person name="Barry K."/>
            <person name="Bills G."/>
            <person name="Bluhm B."/>
            <person name="Cannon C."/>
            <person name="Castanera R."/>
            <person name="Culley D."/>
            <person name="Daum C."/>
            <person name="Ezra D."/>
            <person name="Gonzalez J."/>
            <person name="Henrissat B."/>
            <person name="Kuo A."/>
            <person name="Liang C."/>
            <person name="Lipzen A."/>
            <person name="Lutzoni F."/>
            <person name="Magnuson J."/>
            <person name="Mondo S."/>
            <person name="Nolan M."/>
            <person name="Ohm R."/>
            <person name="Pangilinan J."/>
            <person name="Park H.-J."/>
            <person name="Ramirez L."/>
            <person name="Alfaro M."/>
            <person name="Sun H."/>
            <person name="Tritt A."/>
            <person name="Yoshinaga Y."/>
            <person name="Zwiers L.-H."/>
            <person name="Turgeon B."/>
            <person name="Goodwin S."/>
            <person name="Spatafora J."/>
            <person name="Crous P."/>
            <person name="Grigoriev I."/>
        </authorList>
    </citation>
    <scope>NUCLEOTIDE SEQUENCE</scope>
    <source>
        <strain evidence="2">CBS 113818</strain>
    </source>
</reference>
<evidence type="ECO:0000256" key="1">
    <source>
        <dbReference type="SAM" id="MobiDB-lite"/>
    </source>
</evidence>
<feature type="compositionally biased region" description="Basic and acidic residues" evidence="1">
    <location>
        <begin position="205"/>
        <end position="230"/>
    </location>
</feature>
<proteinExistence type="predicted"/>
<dbReference type="Proteomes" id="UP000799424">
    <property type="component" value="Unassembled WGS sequence"/>
</dbReference>
<keyword evidence="3" id="KW-1185">Reference proteome</keyword>
<evidence type="ECO:0000313" key="3">
    <source>
        <dbReference type="Proteomes" id="UP000799424"/>
    </source>
</evidence>
<dbReference type="EMBL" id="MU006227">
    <property type="protein sequence ID" value="KAF2825992.1"/>
    <property type="molecule type" value="Genomic_DNA"/>
</dbReference>
<sequence>MSNEEVTNMLVSWLETSYRLGQRLSGIVYVHNISKPRVQGSAFQNMRMFRTMCGSDALRNVTFATSFWDIVDVDTAEARERELAESGDLWANMVRRGAQVVRLGTDRASALEVLERFADSKAKGLSVQREMVLQRKEFEDTTAGRSTEVGIAIALEKDFEKDKQALKQHIDAKQAQRDQKYTSAIENLKYDSTQLSQQAQSTLESAKEENRRVLREEARNQSSQRKEVRQQVKTLQAQQEGVTAKYEAARRENKAQEKRDKKEKERLNQEVKKIKSEKRKVEANVAEQTYYEPVYQNYYRGRY</sequence>
<organism evidence="2 3">
    <name type="scientific">Ophiobolus disseminans</name>
    <dbReference type="NCBI Taxonomy" id="1469910"/>
    <lineage>
        <taxon>Eukaryota</taxon>
        <taxon>Fungi</taxon>
        <taxon>Dikarya</taxon>
        <taxon>Ascomycota</taxon>
        <taxon>Pezizomycotina</taxon>
        <taxon>Dothideomycetes</taxon>
        <taxon>Pleosporomycetidae</taxon>
        <taxon>Pleosporales</taxon>
        <taxon>Pleosporineae</taxon>
        <taxon>Phaeosphaeriaceae</taxon>
        <taxon>Ophiobolus</taxon>
    </lineage>
</organism>
<dbReference type="AlphaFoldDB" id="A0A6A6ZY58"/>
<dbReference type="InterPro" id="IPR027417">
    <property type="entry name" value="P-loop_NTPase"/>
</dbReference>
<dbReference type="Gene3D" id="3.40.50.300">
    <property type="entry name" value="P-loop containing nucleotide triphosphate hydrolases"/>
    <property type="match status" value="1"/>
</dbReference>
<feature type="compositionally biased region" description="Basic and acidic residues" evidence="1">
    <location>
        <begin position="247"/>
        <end position="271"/>
    </location>
</feature>